<dbReference type="SMART" id="SM00382">
    <property type="entry name" value="AAA"/>
    <property type="match status" value="1"/>
</dbReference>
<dbReference type="Gene3D" id="3.40.50.300">
    <property type="entry name" value="P-loop containing nucleotide triphosphate hydrolases"/>
    <property type="match status" value="1"/>
</dbReference>
<dbReference type="PANTHER" id="PTHR43297:SF2">
    <property type="entry name" value="DIPEPTIDE TRANSPORT ATP-BINDING PROTEIN DPPD"/>
    <property type="match status" value="1"/>
</dbReference>
<dbReference type="PANTHER" id="PTHR43297">
    <property type="entry name" value="OLIGOPEPTIDE TRANSPORT ATP-BINDING PROTEIN APPD"/>
    <property type="match status" value="1"/>
</dbReference>
<gene>
    <name evidence="9" type="ORF">MSL71_530</name>
</gene>
<evidence type="ECO:0000256" key="4">
    <source>
        <dbReference type="ARBA" id="ARBA00022475"/>
    </source>
</evidence>
<dbReference type="PROSITE" id="PS50893">
    <property type="entry name" value="ABC_TRANSPORTER_2"/>
    <property type="match status" value="1"/>
</dbReference>
<dbReference type="Pfam" id="PF08352">
    <property type="entry name" value="oligo_HPY"/>
    <property type="match status" value="1"/>
</dbReference>
<evidence type="ECO:0000313" key="10">
    <source>
        <dbReference type="Proteomes" id="UP000507962"/>
    </source>
</evidence>
<dbReference type="InterPro" id="IPR017871">
    <property type="entry name" value="ABC_transporter-like_CS"/>
</dbReference>
<organism evidence="9 10">
    <name type="scientific">Desulfoluna butyratoxydans</name>
    <dbReference type="NCBI Taxonomy" id="231438"/>
    <lineage>
        <taxon>Bacteria</taxon>
        <taxon>Pseudomonadati</taxon>
        <taxon>Thermodesulfobacteriota</taxon>
        <taxon>Desulfobacteria</taxon>
        <taxon>Desulfobacterales</taxon>
        <taxon>Desulfolunaceae</taxon>
        <taxon>Desulfoluna</taxon>
    </lineage>
</organism>
<keyword evidence="6" id="KW-0067">ATP-binding</keyword>
<name>A0A4U8YGG3_9BACT</name>
<dbReference type="Proteomes" id="UP000507962">
    <property type="component" value="Unassembled WGS sequence"/>
</dbReference>
<dbReference type="NCBIfam" id="TIGR01727">
    <property type="entry name" value="oligo_HPY"/>
    <property type="match status" value="1"/>
</dbReference>
<evidence type="ECO:0000256" key="1">
    <source>
        <dbReference type="ARBA" id="ARBA00004417"/>
    </source>
</evidence>
<protein>
    <submittedName>
        <fullName evidence="9">Abc transporter-like</fullName>
    </submittedName>
</protein>
<keyword evidence="10" id="KW-1185">Reference proteome</keyword>
<dbReference type="PROSITE" id="PS00211">
    <property type="entry name" value="ABC_TRANSPORTER_1"/>
    <property type="match status" value="1"/>
</dbReference>
<comment type="similarity">
    <text evidence="2">Belongs to the ABC transporter superfamily.</text>
</comment>
<keyword evidence="5" id="KW-0547">Nucleotide-binding</keyword>
<reference evidence="9 10" key="1">
    <citation type="submission" date="2019-03" db="EMBL/GenBank/DDBJ databases">
        <authorList>
            <person name="Nijsse B."/>
        </authorList>
    </citation>
    <scope>NUCLEOTIDE SEQUENCE [LARGE SCALE GENOMIC DNA]</scope>
    <source>
        <strain evidence="9">Desulfoluna butyratoxydans MSL71</strain>
    </source>
</reference>
<dbReference type="InterPro" id="IPR050388">
    <property type="entry name" value="ABC_Ni/Peptide_Import"/>
</dbReference>
<dbReference type="SUPFAM" id="SSF52540">
    <property type="entry name" value="P-loop containing nucleoside triphosphate hydrolases"/>
    <property type="match status" value="1"/>
</dbReference>
<dbReference type="EMBL" id="CAADHO010000001">
    <property type="protein sequence ID" value="VFQ42435.1"/>
    <property type="molecule type" value="Genomic_DNA"/>
</dbReference>
<evidence type="ECO:0000256" key="3">
    <source>
        <dbReference type="ARBA" id="ARBA00022448"/>
    </source>
</evidence>
<comment type="subcellular location">
    <subcellularLocation>
        <location evidence="1">Cell inner membrane</location>
        <topology evidence="1">Peripheral membrane protein</topology>
    </subcellularLocation>
</comment>
<dbReference type="GO" id="GO:0005886">
    <property type="term" value="C:plasma membrane"/>
    <property type="evidence" value="ECO:0007669"/>
    <property type="project" value="UniProtKB-SubCell"/>
</dbReference>
<dbReference type="CDD" id="cd03257">
    <property type="entry name" value="ABC_NikE_OppD_transporters"/>
    <property type="match status" value="1"/>
</dbReference>
<dbReference type="AlphaFoldDB" id="A0A4U8YGG3"/>
<dbReference type="GO" id="GO:0005524">
    <property type="term" value="F:ATP binding"/>
    <property type="evidence" value="ECO:0007669"/>
    <property type="project" value="UniProtKB-KW"/>
</dbReference>
<dbReference type="GO" id="GO:0016887">
    <property type="term" value="F:ATP hydrolysis activity"/>
    <property type="evidence" value="ECO:0007669"/>
    <property type="project" value="InterPro"/>
</dbReference>
<keyword evidence="3" id="KW-0813">Transport</keyword>
<dbReference type="FunFam" id="3.40.50.300:FF:000016">
    <property type="entry name" value="Oligopeptide ABC transporter ATP-binding component"/>
    <property type="match status" value="1"/>
</dbReference>
<dbReference type="InterPro" id="IPR027417">
    <property type="entry name" value="P-loop_NTPase"/>
</dbReference>
<feature type="domain" description="ABC transporter" evidence="8">
    <location>
        <begin position="15"/>
        <end position="265"/>
    </location>
</feature>
<evidence type="ECO:0000256" key="5">
    <source>
        <dbReference type="ARBA" id="ARBA00022741"/>
    </source>
</evidence>
<evidence type="ECO:0000256" key="7">
    <source>
        <dbReference type="ARBA" id="ARBA00023136"/>
    </source>
</evidence>
<dbReference type="InterPro" id="IPR013563">
    <property type="entry name" value="Oligopep_ABC_C"/>
</dbReference>
<keyword evidence="7" id="KW-0472">Membrane</keyword>
<accession>A0A4U8YGG3</accession>
<evidence type="ECO:0000256" key="2">
    <source>
        <dbReference type="ARBA" id="ARBA00005417"/>
    </source>
</evidence>
<dbReference type="InterPro" id="IPR003593">
    <property type="entry name" value="AAA+_ATPase"/>
</dbReference>
<proteinExistence type="inferred from homology"/>
<evidence type="ECO:0000259" key="8">
    <source>
        <dbReference type="PROSITE" id="PS50893"/>
    </source>
</evidence>
<dbReference type="RefSeq" id="WP_180136691.1">
    <property type="nucleotide sequence ID" value="NZ_CAADHO010000001.1"/>
</dbReference>
<dbReference type="GO" id="GO:0015833">
    <property type="term" value="P:peptide transport"/>
    <property type="evidence" value="ECO:0007669"/>
    <property type="project" value="InterPro"/>
</dbReference>
<dbReference type="InterPro" id="IPR003439">
    <property type="entry name" value="ABC_transporter-like_ATP-bd"/>
</dbReference>
<evidence type="ECO:0000313" key="9">
    <source>
        <dbReference type="EMBL" id="VFQ42435.1"/>
    </source>
</evidence>
<keyword evidence="4" id="KW-1003">Cell membrane</keyword>
<dbReference type="Pfam" id="PF00005">
    <property type="entry name" value="ABC_tran"/>
    <property type="match status" value="1"/>
</dbReference>
<sequence length="335" mass="36320">MADDLRQADDPILSVRGLTVAFDTEAGVVRAVDKVGFELNRGRTLGIVGESGCGKSVTALSVMRLLPRPMARIEEGEVVLDGTDLLGLSADAMQTVRGASVAMVFQEPMAALNPVHTLFKQVSEPLRIHRPEMGKKELQAEVVRLLSAVGIPDAESRLSAYPHQLSGGMRQRVMIAMALALSPSILIADEPTTALDVTVQAQILDLIRDIRTSMGMSVIFITHDLGVIAEQCDDVVVMYAGKVVERATVKILFSDPRHPYTKGLLASMPRLDSPRKTRLETITGQVPGLMELPSGCRFRNRCPHVMERCAAEVPSDLVVGQGHEVACHLYDHQGA</sequence>
<evidence type="ECO:0000256" key="6">
    <source>
        <dbReference type="ARBA" id="ARBA00022840"/>
    </source>
</evidence>